<dbReference type="Gene3D" id="2.60.40.10">
    <property type="entry name" value="Immunoglobulins"/>
    <property type="match status" value="1"/>
</dbReference>
<reference evidence="3 4" key="1">
    <citation type="submission" date="2016-01" db="EMBL/GenBank/DDBJ databases">
        <title>Genome sequencing of Roseivirga spongicola UST030701-084.</title>
        <authorList>
            <person name="Selvaratnam C."/>
            <person name="Thevarajoo S."/>
            <person name="Goh K.M."/>
            <person name="Ee R."/>
            <person name="Chan K.-G."/>
            <person name="Chong C.S."/>
        </authorList>
    </citation>
    <scope>NUCLEOTIDE SEQUENCE [LARGE SCALE GENOMIC DNA]</scope>
    <source>
        <strain evidence="3 4">UST030701-084</strain>
    </source>
</reference>
<dbReference type="NCBIfam" id="TIGR04183">
    <property type="entry name" value="Por_Secre_tail"/>
    <property type="match status" value="1"/>
</dbReference>
<dbReference type="InterPro" id="IPR013783">
    <property type="entry name" value="Ig-like_fold"/>
</dbReference>
<feature type="domain" description="DUF8202" evidence="2">
    <location>
        <begin position="1039"/>
        <end position="1249"/>
    </location>
</feature>
<dbReference type="OrthoDB" id="1490051at2"/>
<dbReference type="InterPro" id="IPR058515">
    <property type="entry name" value="DUF8202"/>
</dbReference>
<protein>
    <submittedName>
        <fullName evidence="3">Uncharacterized protein</fullName>
    </submittedName>
</protein>
<dbReference type="Pfam" id="PF26628">
    <property type="entry name" value="DUF8202"/>
    <property type="match status" value="3"/>
</dbReference>
<accession>A0A150XHC5</accession>
<dbReference type="GO" id="GO:0004553">
    <property type="term" value="F:hydrolase activity, hydrolyzing O-glycosyl compounds"/>
    <property type="evidence" value="ECO:0007669"/>
    <property type="project" value="UniProtKB-ARBA"/>
</dbReference>
<proteinExistence type="predicted"/>
<dbReference type="InterPro" id="IPR013320">
    <property type="entry name" value="ConA-like_dom_sf"/>
</dbReference>
<dbReference type="EMBL" id="LRPC01000001">
    <property type="protein sequence ID" value="KYG78109.1"/>
    <property type="molecule type" value="Genomic_DNA"/>
</dbReference>
<dbReference type="STRING" id="333140.AWW68_04900"/>
<dbReference type="Pfam" id="PF18962">
    <property type="entry name" value="Por_Secre_tail"/>
    <property type="match status" value="1"/>
</dbReference>
<keyword evidence="4" id="KW-1185">Reference proteome</keyword>
<name>A0A150XHC5_9BACT</name>
<dbReference type="InterPro" id="IPR026444">
    <property type="entry name" value="Secre_tail"/>
</dbReference>
<organism evidence="3 4">
    <name type="scientific">Roseivirga spongicola</name>
    <dbReference type="NCBI Taxonomy" id="333140"/>
    <lineage>
        <taxon>Bacteria</taxon>
        <taxon>Pseudomonadati</taxon>
        <taxon>Bacteroidota</taxon>
        <taxon>Cytophagia</taxon>
        <taxon>Cytophagales</taxon>
        <taxon>Roseivirgaceae</taxon>
        <taxon>Roseivirga</taxon>
    </lineage>
</organism>
<dbReference type="SUPFAM" id="SSF49899">
    <property type="entry name" value="Concanavalin A-like lectins/glucanases"/>
    <property type="match status" value="2"/>
</dbReference>
<dbReference type="RefSeq" id="WP_068217197.1">
    <property type="nucleotide sequence ID" value="NZ_LRPC01000001.1"/>
</dbReference>
<evidence type="ECO:0000259" key="1">
    <source>
        <dbReference type="Pfam" id="PF18962"/>
    </source>
</evidence>
<feature type="domain" description="DUF8202" evidence="2">
    <location>
        <begin position="1499"/>
        <end position="1684"/>
    </location>
</feature>
<feature type="domain" description="Secretion system C-terminal sorting" evidence="1">
    <location>
        <begin position="1810"/>
        <end position="1886"/>
    </location>
</feature>
<sequence>MASKLLTYILSQVVKREFTAVLVVILIASNGLLAQTPISTINVTGAAGTSTTYITTAPSDAINDLTPGAAYNVNNGQGTNRNITVDNFIVSGVTFDNFLTPDTVAIRRTDGSRFINIWYELIDDPLVTSGSLNLGPDAVSDADAVYLTRNLNAGYDNILVNSDDEGLGAIQAQTERVDIIWKTGIVTCAPENAIFPVIDRGGNDEVKVAAITSLNADGEPDAFSDLVLIQDSDWPGTGQSFDNFLILRRQVVGEDPLPIANIGTYVPGQGAQTVQGVSVSFDDLGIASNEVVYGYSIFASDVDASLHDLTDITTFPNTTLASNSGLDLVAGITAAVSSDDCLTPAVGPGGYKSALATWLKANGVDRNGTNEVTSSASQGASVTDWQDHWVGNNDFSTDQGTPTYNLTSSLVNFNPSVEFASASLAMTSDPDEDFNDASFYTKKGINVLIRTPATLSGKQVIFEQGDGTRGINIHTNGSTLHVTAWNQASDGGGVGSPWNTGAPVNTISVSGLATETEYIISFELDGNSTTTGTARAYLNGEQFGTLSNVGLLYDHSGGDVTLGSSDATESLEYNDGESSGSAFSFEGEIPEFIYCNEPGSFPLTQRRRIESYLAIKYGITLDQSPSPINYLNSDGAVIFNTTLNTAAGGYLTYNNDIAGIGRDDASELSQLKSKSENNGTIVTMERDTDFPQDNTFLIWGNDAANFEDNTTSNLPTNIGRRVDRVWRVAETGSAGLVDVSFDLTGTTFTGSNYSLLIAGNSSAGNFSGAQIITGGVVSGNTLTFSDVDFSNGQFFSLGTTFNTNCGPGGITSIGGLSLWLKADLGPSGNTDNTKISSWVNLAGTGNDASQSNSTFQPKFRSNYINFNPTIEFDEGNKTMIGNSGFFTQGYYLVVTPEFDIEDETDPQSPIGYGLNNRGGAFYLGDGLTALGQSADQGNLISHYIFGGGFTYQQYVDDSKVLKADSTYIMGVASDGDANTIDILLNGEILNTSRYQNSYLDPTPTAEGYALGANQDLNQGLYGKIAEIISFSDVLTPLEEVKVQSYLSIKYGITISTNRDGDATSGETVSGSISEGDLVASDDGIIWTYSTNSDYHNNVAGIGRDDDSCFEQKQSKSVNSSSIITMGIGAIATSNATNTNSFSADDSFLIWGSDGSDPNSAAITTQLPGTVTERMDPIWRVQETGTVEDVAVSFDLSGLTNYSSRVASDFQLIIASSGETMPDLSAASTYSGGTFNGDVLTFSNVDFSDGDYFTLGTARSSCSPGGVSANLELWLRGDEGTSETVDGDTVSSWLDQSGNGFNASATGLGGANLVYPSYEIDEMNFNPAIRFYDPNSTNAVFMETSGSHSVTGDMSVVVVYKSGQFQGSSNDFYNSPVFISTGSNSVNTDYGLGMYNGRLHVNADNNNSFNAQSGTSPLYNTLEPIIATFTREQAASGAIELYANSASVGSGTSSNTSLNAASTWGLGNHSGANGATQVTAQLSARIGEVIVFSGELTSTQKQQVESYLAIKYGITRTVSGLSASEQDYLASDGTTPFFDWDENTTYRNDIAGVGRDDGSCLTQTKSKSENNDAIVTMSVNSFNSDKSFMMWANDNAAMEDASNREYNKAQVKSRLNREWRIQETGTVSSATITFDLANITGPSGIGTNNLNQVVLMVDADGDFTSSVTLVEPLSIDAVNKKVTFSRNFTDGQFFTLGSKEEGALPIELLAFSATPLQSQVHLSWTTASEDNNAYFYIERSSNGESFETIGDLDGAGNSSSILKYRFIDRQPFTGRSYYRLKQVDYNGNHTYSPIEGVLIKSQFEHRLSLRPNPVSKNGTLSIDYLIPAEVGSGALIIYDLKGRIMLKETINSNKSVFTTTLNEFSEGIYLVVIESANGTKLTKRLVINQ</sequence>
<evidence type="ECO:0000313" key="3">
    <source>
        <dbReference type="EMBL" id="KYG78109.1"/>
    </source>
</evidence>
<evidence type="ECO:0000259" key="2">
    <source>
        <dbReference type="Pfam" id="PF26628"/>
    </source>
</evidence>
<evidence type="ECO:0000313" key="4">
    <source>
        <dbReference type="Proteomes" id="UP000075606"/>
    </source>
</evidence>
<dbReference type="Proteomes" id="UP000075606">
    <property type="component" value="Unassembled WGS sequence"/>
</dbReference>
<feature type="domain" description="DUF8202" evidence="2">
    <location>
        <begin position="605"/>
        <end position="793"/>
    </location>
</feature>
<dbReference type="Gene3D" id="2.60.120.200">
    <property type="match status" value="1"/>
</dbReference>
<dbReference type="GO" id="GO:0005975">
    <property type="term" value="P:carbohydrate metabolic process"/>
    <property type="evidence" value="ECO:0007669"/>
    <property type="project" value="UniProtKB-ARBA"/>
</dbReference>
<comment type="caution">
    <text evidence="3">The sequence shown here is derived from an EMBL/GenBank/DDBJ whole genome shotgun (WGS) entry which is preliminary data.</text>
</comment>
<gene>
    <name evidence="3" type="ORF">AWW68_04900</name>
</gene>